<keyword evidence="3 6" id="KW-0713">Self-incompatibility</keyword>
<dbReference type="EnsemblPlants" id="Kaladp0068s0012.1.v1.1">
    <property type="protein sequence ID" value="Kaladp0068s0012.1.v1.1"/>
    <property type="gene ID" value="Kaladp0068s0012.v1.1"/>
</dbReference>
<evidence type="ECO:0000313" key="7">
    <source>
        <dbReference type="EnsemblPlants" id="Kaladp0068s0012.1.v1.1"/>
    </source>
</evidence>
<comment type="subcellular location">
    <subcellularLocation>
        <location evidence="1 6">Secreted</location>
    </subcellularLocation>
</comment>
<evidence type="ECO:0000256" key="6">
    <source>
        <dbReference type="RuleBase" id="RU367044"/>
    </source>
</evidence>
<dbReference type="AlphaFoldDB" id="A0A7N1A2F1"/>
<reference evidence="7" key="1">
    <citation type="submission" date="2021-01" db="UniProtKB">
        <authorList>
            <consortium name="EnsemblPlants"/>
        </authorList>
    </citation>
    <scope>IDENTIFICATION</scope>
</reference>
<proteinExistence type="inferred from homology"/>
<comment type="similarity">
    <text evidence="2 6">Belongs to the plant self-incompatibility (S1) protein family.</text>
</comment>
<name>A0A7N1A2F1_KALFE</name>
<evidence type="ECO:0000313" key="8">
    <source>
        <dbReference type="Proteomes" id="UP000594263"/>
    </source>
</evidence>
<sequence length="203" mass="23810">MDLKGVSMSVLLLSAFATLFVMNAQVADAHGCSIIFTKLYLTVENQMEKPATAIKIHCKSKDNDMGEHTLWNGMHTTFSFRRNVFGKTYFWCDVFSNNKWEVFDAFVDKRDFYRCYKDHCDCKWAITSKGPCFWDRTKQTYRFSKNFIHKLLKVCNGLSINGQDLEPFTKIQIRCVLFIFRSFIHKSVHLDPYPKFNFGPFRS</sequence>
<evidence type="ECO:0000256" key="3">
    <source>
        <dbReference type="ARBA" id="ARBA00022471"/>
    </source>
</evidence>
<dbReference type="Gramene" id="Kaladp0068s0012.1.v1.1">
    <property type="protein sequence ID" value="Kaladp0068s0012.1.v1.1"/>
    <property type="gene ID" value="Kaladp0068s0012.v1.1"/>
</dbReference>
<dbReference type="GO" id="GO:0060320">
    <property type="term" value="P:rejection of self pollen"/>
    <property type="evidence" value="ECO:0007669"/>
    <property type="project" value="UniProtKB-KW"/>
</dbReference>
<accession>A0A7N1A2F1</accession>
<protein>
    <recommendedName>
        <fullName evidence="6">S-protein homolog</fullName>
    </recommendedName>
</protein>
<feature type="chain" id="PRO_5029946547" description="S-protein homolog" evidence="6">
    <location>
        <begin position="30"/>
        <end position="203"/>
    </location>
</feature>
<dbReference type="InterPro" id="IPR010264">
    <property type="entry name" value="Self-incomp_S1"/>
</dbReference>
<dbReference type="Proteomes" id="UP000594263">
    <property type="component" value="Unplaced"/>
</dbReference>
<dbReference type="GO" id="GO:0005576">
    <property type="term" value="C:extracellular region"/>
    <property type="evidence" value="ECO:0007669"/>
    <property type="project" value="UniProtKB-SubCell"/>
</dbReference>
<dbReference type="PANTHER" id="PTHR31232">
    <property type="match status" value="1"/>
</dbReference>
<keyword evidence="5 6" id="KW-0732">Signal</keyword>
<organism evidence="7 8">
    <name type="scientific">Kalanchoe fedtschenkoi</name>
    <name type="common">Lavender scallops</name>
    <name type="synonym">South American air plant</name>
    <dbReference type="NCBI Taxonomy" id="63787"/>
    <lineage>
        <taxon>Eukaryota</taxon>
        <taxon>Viridiplantae</taxon>
        <taxon>Streptophyta</taxon>
        <taxon>Embryophyta</taxon>
        <taxon>Tracheophyta</taxon>
        <taxon>Spermatophyta</taxon>
        <taxon>Magnoliopsida</taxon>
        <taxon>eudicotyledons</taxon>
        <taxon>Gunneridae</taxon>
        <taxon>Pentapetalae</taxon>
        <taxon>Saxifragales</taxon>
        <taxon>Crassulaceae</taxon>
        <taxon>Kalanchoe</taxon>
    </lineage>
</organism>
<feature type="signal peptide" evidence="6">
    <location>
        <begin position="1"/>
        <end position="29"/>
    </location>
</feature>
<dbReference type="PANTHER" id="PTHR31232:SF155">
    <property type="entry name" value="PLANT SELF-INCOMPATIBILITY PROTEIN S1 FAMILY"/>
    <property type="match status" value="1"/>
</dbReference>
<keyword evidence="4 6" id="KW-0964">Secreted</keyword>
<dbReference type="Pfam" id="PF05938">
    <property type="entry name" value="Self-incomp_S1"/>
    <property type="match status" value="1"/>
</dbReference>
<keyword evidence="8" id="KW-1185">Reference proteome</keyword>
<evidence type="ECO:0000256" key="4">
    <source>
        <dbReference type="ARBA" id="ARBA00022525"/>
    </source>
</evidence>
<evidence type="ECO:0000256" key="2">
    <source>
        <dbReference type="ARBA" id="ARBA00005581"/>
    </source>
</evidence>
<evidence type="ECO:0000256" key="1">
    <source>
        <dbReference type="ARBA" id="ARBA00004613"/>
    </source>
</evidence>
<evidence type="ECO:0000256" key="5">
    <source>
        <dbReference type="ARBA" id="ARBA00022729"/>
    </source>
</evidence>